<dbReference type="GO" id="GO:0042910">
    <property type="term" value="F:xenobiotic transmembrane transporter activity"/>
    <property type="evidence" value="ECO:0007669"/>
    <property type="project" value="InterPro"/>
</dbReference>
<gene>
    <name evidence="7" type="ORF">BCR32DRAFT_202692</name>
</gene>
<dbReference type="Proteomes" id="UP000193944">
    <property type="component" value="Unassembled WGS sequence"/>
</dbReference>
<protein>
    <submittedName>
        <fullName evidence="7">MATE efflux family protein</fullName>
    </submittedName>
</protein>
<dbReference type="Pfam" id="PF01554">
    <property type="entry name" value="MatE"/>
    <property type="match status" value="2"/>
</dbReference>
<evidence type="ECO:0000256" key="6">
    <source>
        <dbReference type="SAM" id="Phobius"/>
    </source>
</evidence>
<dbReference type="EMBL" id="MCFG01000094">
    <property type="protein sequence ID" value="ORX82466.1"/>
    <property type="molecule type" value="Genomic_DNA"/>
</dbReference>
<feature type="transmembrane region" description="Helical" evidence="6">
    <location>
        <begin position="321"/>
        <end position="340"/>
    </location>
</feature>
<dbReference type="AlphaFoldDB" id="A0A1Y1XAK3"/>
<dbReference type="STRING" id="1754192.A0A1Y1XAK3"/>
<feature type="transmembrane region" description="Helical" evidence="6">
    <location>
        <begin position="393"/>
        <end position="415"/>
    </location>
</feature>
<dbReference type="InterPro" id="IPR002528">
    <property type="entry name" value="MATE_fam"/>
</dbReference>
<comment type="caution">
    <text evidence="7">The sequence shown here is derived from an EMBL/GenBank/DDBJ whole genome shotgun (WGS) entry which is preliminary data.</text>
</comment>
<proteinExistence type="inferred from homology"/>
<evidence type="ECO:0000256" key="4">
    <source>
        <dbReference type="ARBA" id="ARBA00022989"/>
    </source>
</evidence>
<dbReference type="PANTHER" id="PTHR11206">
    <property type="entry name" value="MULTIDRUG RESISTANCE PROTEIN"/>
    <property type="match status" value="1"/>
</dbReference>
<dbReference type="GO" id="GO:0015297">
    <property type="term" value="F:antiporter activity"/>
    <property type="evidence" value="ECO:0007669"/>
    <property type="project" value="InterPro"/>
</dbReference>
<sequence length="459" mass="51321">MYFSEFKILSRYSIPIIGSEVLRNTLLMMPVLFIGHRSAFELAAITLGSSYCNVTGWCLLIGMDSALDTLCSQAYAAARTREDKKKIGSILQRGFVILMAITLFIFALWEFTEPILLLCRQDPDISRVAGIYSKYSRFGLIPYVVFECEKKLMQIQGIMYVPTFIIGSALPVNALLHYYFIFSKWSPLPDELAYIGSPFSTAITFTYMSIVGIIYIKYVKGSECWGGINLKSIFNFKKWIEFLKLGIPGAIMVCNEWWAYEVCALIAGILGEIPLAIQSIFSSITNYSYNIPMGLSIATTLRLGYNLGEGNSKKSSATTKISILMAFAFGIINSLVLLIFRYKLPKIFTDDDEVIKGCSQILIIGAFYQLSDGLATIGNGILKGSGHQRNGALINFIAYWCIGLPLGTFLCFTLKLKLNGLWIGMASALFSVMALEFVTIYRINWEKEVEATVKRINKN</sequence>
<dbReference type="InterPro" id="IPR045069">
    <property type="entry name" value="MATE_euk"/>
</dbReference>
<dbReference type="CDD" id="cd13132">
    <property type="entry name" value="MATE_eukaryotic"/>
    <property type="match status" value="1"/>
</dbReference>
<keyword evidence="4 6" id="KW-1133">Transmembrane helix</keyword>
<organism evidence="7 8">
    <name type="scientific">Anaeromyces robustus</name>
    <dbReference type="NCBI Taxonomy" id="1754192"/>
    <lineage>
        <taxon>Eukaryota</taxon>
        <taxon>Fungi</taxon>
        <taxon>Fungi incertae sedis</taxon>
        <taxon>Chytridiomycota</taxon>
        <taxon>Chytridiomycota incertae sedis</taxon>
        <taxon>Neocallimastigomycetes</taxon>
        <taxon>Neocallimastigales</taxon>
        <taxon>Neocallimastigaceae</taxon>
        <taxon>Anaeromyces</taxon>
    </lineage>
</organism>
<evidence type="ECO:0000313" key="7">
    <source>
        <dbReference type="EMBL" id="ORX82466.1"/>
    </source>
</evidence>
<reference evidence="7 8" key="2">
    <citation type="submission" date="2016-08" db="EMBL/GenBank/DDBJ databases">
        <title>Pervasive Adenine N6-methylation of Active Genes in Fungi.</title>
        <authorList>
            <consortium name="DOE Joint Genome Institute"/>
            <person name="Mondo S.J."/>
            <person name="Dannebaum R.O."/>
            <person name="Kuo R.C."/>
            <person name="Labutti K."/>
            <person name="Haridas S."/>
            <person name="Kuo A."/>
            <person name="Salamov A."/>
            <person name="Ahrendt S.R."/>
            <person name="Lipzen A."/>
            <person name="Sullivan W."/>
            <person name="Andreopoulos W.B."/>
            <person name="Clum A."/>
            <person name="Lindquist E."/>
            <person name="Daum C."/>
            <person name="Ramamoorthy G.K."/>
            <person name="Gryganskyi A."/>
            <person name="Culley D."/>
            <person name="Magnuson J.K."/>
            <person name="James T.Y."/>
            <person name="O'Malley M.A."/>
            <person name="Stajich J.E."/>
            <person name="Spatafora J.W."/>
            <person name="Visel A."/>
            <person name="Grigoriev I.V."/>
        </authorList>
    </citation>
    <scope>NUCLEOTIDE SEQUENCE [LARGE SCALE GENOMIC DNA]</scope>
    <source>
        <strain evidence="7 8">S4</strain>
    </source>
</reference>
<comment type="subcellular location">
    <subcellularLocation>
        <location evidence="1">Membrane</location>
        <topology evidence="1">Multi-pass membrane protein</topology>
    </subcellularLocation>
</comment>
<dbReference type="GO" id="GO:1990961">
    <property type="term" value="P:xenobiotic detoxification by transmembrane export across the plasma membrane"/>
    <property type="evidence" value="ECO:0007669"/>
    <property type="project" value="InterPro"/>
</dbReference>
<comment type="similarity">
    <text evidence="2">Belongs to the multi antimicrobial extrusion (MATE) (TC 2.A.66.1) family.</text>
</comment>
<feature type="transmembrane region" description="Helical" evidence="6">
    <location>
        <begin position="360"/>
        <end position="381"/>
    </location>
</feature>
<evidence type="ECO:0000256" key="5">
    <source>
        <dbReference type="ARBA" id="ARBA00023136"/>
    </source>
</evidence>
<feature type="transmembrane region" description="Helical" evidence="6">
    <location>
        <begin position="421"/>
        <end position="441"/>
    </location>
</feature>
<accession>A0A1Y1XAK3</accession>
<dbReference type="OrthoDB" id="2126698at2759"/>
<feature type="transmembrane region" description="Helical" evidence="6">
    <location>
        <begin position="90"/>
        <end position="109"/>
    </location>
</feature>
<feature type="transmembrane region" description="Helical" evidence="6">
    <location>
        <begin position="192"/>
        <end position="216"/>
    </location>
</feature>
<evidence type="ECO:0000256" key="1">
    <source>
        <dbReference type="ARBA" id="ARBA00004141"/>
    </source>
</evidence>
<reference evidence="7 8" key="1">
    <citation type="submission" date="2016-08" db="EMBL/GenBank/DDBJ databases">
        <title>A Parts List for Fungal Cellulosomes Revealed by Comparative Genomics.</title>
        <authorList>
            <consortium name="DOE Joint Genome Institute"/>
            <person name="Haitjema C.H."/>
            <person name="Gilmore S.P."/>
            <person name="Henske J.K."/>
            <person name="Solomon K.V."/>
            <person name="De Groot R."/>
            <person name="Kuo A."/>
            <person name="Mondo S.J."/>
            <person name="Salamov A.A."/>
            <person name="Labutti K."/>
            <person name="Zhao Z."/>
            <person name="Chiniquy J."/>
            <person name="Barry K."/>
            <person name="Brewer H.M."/>
            <person name="Purvine S.O."/>
            <person name="Wright A.T."/>
            <person name="Boxma B."/>
            <person name="Van Alen T."/>
            <person name="Hackstein J.H."/>
            <person name="Baker S.E."/>
            <person name="Grigoriev I.V."/>
            <person name="O'Malley M.A."/>
        </authorList>
    </citation>
    <scope>NUCLEOTIDE SEQUENCE [LARGE SCALE GENOMIC DNA]</scope>
    <source>
        <strain evidence="7 8">S4</strain>
    </source>
</reference>
<dbReference type="GO" id="GO:0016020">
    <property type="term" value="C:membrane"/>
    <property type="evidence" value="ECO:0007669"/>
    <property type="project" value="UniProtKB-SubCell"/>
</dbReference>
<evidence type="ECO:0000313" key="8">
    <source>
        <dbReference type="Proteomes" id="UP000193944"/>
    </source>
</evidence>
<name>A0A1Y1XAK3_9FUNG</name>
<evidence type="ECO:0000256" key="3">
    <source>
        <dbReference type="ARBA" id="ARBA00022692"/>
    </source>
</evidence>
<keyword evidence="8" id="KW-1185">Reference proteome</keyword>
<dbReference type="NCBIfam" id="TIGR00797">
    <property type="entry name" value="matE"/>
    <property type="match status" value="1"/>
</dbReference>
<feature type="transmembrane region" description="Helical" evidence="6">
    <location>
        <begin position="158"/>
        <end position="180"/>
    </location>
</feature>
<keyword evidence="3 6" id="KW-0812">Transmembrane</keyword>
<evidence type="ECO:0000256" key="2">
    <source>
        <dbReference type="ARBA" id="ARBA00010199"/>
    </source>
</evidence>
<keyword evidence="5 6" id="KW-0472">Membrane</keyword>